<keyword evidence="3" id="KW-1185">Reference proteome</keyword>
<dbReference type="OrthoDB" id="3344688at2759"/>
<name>A0A6A4HY73_9AGAR</name>
<dbReference type="Proteomes" id="UP000799118">
    <property type="component" value="Unassembled WGS sequence"/>
</dbReference>
<organism evidence="2 3">
    <name type="scientific">Gymnopus androsaceus JB14</name>
    <dbReference type="NCBI Taxonomy" id="1447944"/>
    <lineage>
        <taxon>Eukaryota</taxon>
        <taxon>Fungi</taxon>
        <taxon>Dikarya</taxon>
        <taxon>Basidiomycota</taxon>
        <taxon>Agaricomycotina</taxon>
        <taxon>Agaricomycetes</taxon>
        <taxon>Agaricomycetidae</taxon>
        <taxon>Agaricales</taxon>
        <taxon>Marasmiineae</taxon>
        <taxon>Omphalotaceae</taxon>
        <taxon>Gymnopus</taxon>
    </lineage>
</organism>
<evidence type="ECO:0000256" key="1">
    <source>
        <dbReference type="SAM" id="MobiDB-lite"/>
    </source>
</evidence>
<dbReference type="AlphaFoldDB" id="A0A6A4HY73"/>
<gene>
    <name evidence="2" type="ORF">BT96DRAFT_990611</name>
</gene>
<dbReference type="EMBL" id="ML769428">
    <property type="protein sequence ID" value="KAE9403166.1"/>
    <property type="molecule type" value="Genomic_DNA"/>
</dbReference>
<protein>
    <submittedName>
        <fullName evidence="2">Uncharacterized protein</fullName>
    </submittedName>
</protein>
<reference evidence="2" key="1">
    <citation type="journal article" date="2019" name="Environ. Microbiol.">
        <title>Fungal ecological strategies reflected in gene transcription - a case study of two litter decomposers.</title>
        <authorList>
            <person name="Barbi F."/>
            <person name="Kohler A."/>
            <person name="Barry K."/>
            <person name="Baskaran P."/>
            <person name="Daum C."/>
            <person name="Fauchery L."/>
            <person name="Ihrmark K."/>
            <person name="Kuo A."/>
            <person name="LaButti K."/>
            <person name="Lipzen A."/>
            <person name="Morin E."/>
            <person name="Grigoriev I.V."/>
            <person name="Henrissat B."/>
            <person name="Lindahl B."/>
            <person name="Martin F."/>
        </authorList>
    </citation>
    <scope>NUCLEOTIDE SEQUENCE</scope>
    <source>
        <strain evidence="2">JB14</strain>
    </source>
</reference>
<evidence type="ECO:0000313" key="3">
    <source>
        <dbReference type="Proteomes" id="UP000799118"/>
    </source>
</evidence>
<accession>A0A6A4HY73</accession>
<proteinExistence type="predicted"/>
<sequence>MPEPPARCGTSRGHGHGNIVHVNAPAGPSNLQNRDKQHPISVSLHPLRHRGSKIRLTSCPTENMTADIFTKALPSMKAKHFAASMGLAKV</sequence>
<feature type="region of interest" description="Disordered" evidence="1">
    <location>
        <begin position="1"/>
        <end position="36"/>
    </location>
</feature>
<evidence type="ECO:0000313" key="2">
    <source>
        <dbReference type="EMBL" id="KAE9403166.1"/>
    </source>
</evidence>